<dbReference type="RefSeq" id="WP_106087656.1">
    <property type="nucleotide sequence ID" value="NZ_PVNL01000013.1"/>
</dbReference>
<evidence type="ECO:0000313" key="1">
    <source>
        <dbReference type="EMBL" id="PRQ09819.1"/>
    </source>
</evidence>
<dbReference type="Proteomes" id="UP000238823">
    <property type="component" value="Unassembled WGS sequence"/>
</dbReference>
<sequence length="407" mass="43346">MASDSEQPGAVYFVINTKGLVKLDETGTTLLADPERNISDLFIGPGGDVFVLDAHSLRKLEADALVEVERFELGRGGPVNALALARDGTVWVSNSEGIGARVDGEWQITSFEQLGVEPSAALAIAADDTVWVIGSRVLLYREAERWVPVDPQLLRNLPLFLNATGSSTGPVNTTTGHKLTRLGKTSLDSVLIDPKEVISYTAALDIAADGHAGLASGACDLVRVNPQPPTSIWRFSGTDYDCQTTEAMALDARHRFWVASREGLSVVDEDRSVHEYPAGSFVELAGRVSHMVVTGPGPVLPAVGPVQTATLTATLHVGAEPAANASVELCPTVRLHEEGSPCTDAKRRYVGKTDASGRLRVPEVAIGDYSVALELDGAWRWSTPPSFAAKLRPGEAHELGTITVPEL</sequence>
<dbReference type="Gene3D" id="2.130.10.10">
    <property type="entry name" value="YVTN repeat-like/Quinoprotein amine dehydrogenase"/>
    <property type="match status" value="1"/>
</dbReference>
<dbReference type="EMBL" id="PVNL01000013">
    <property type="protein sequence ID" value="PRQ09819.1"/>
    <property type="molecule type" value="Genomic_DNA"/>
</dbReference>
<reference evidence="1 2" key="1">
    <citation type="submission" date="2018-03" db="EMBL/GenBank/DDBJ databases">
        <title>Draft Genome Sequences of the Obligatory Marine Myxobacteria Enhygromyxa salina SWB007.</title>
        <authorList>
            <person name="Poehlein A."/>
            <person name="Moghaddam J.A."/>
            <person name="Harms H."/>
            <person name="Alanjari M."/>
            <person name="Koenig G.M."/>
            <person name="Daniel R."/>
            <person name="Schaeberle T.F."/>
        </authorList>
    </citation>
    <scope>NUCLEOTIDE SEQUENCE [LARGE SCALE GENOMIC DNA]</scope>
    <source>
        <strain evidence="1 2">SWB007</strain>
    </source>
</reference>
<dbReference type="InterPro" id="IPR011041">
    <property type="entry name" value="Quinoprot_gluc/sorb_DH_b-prop"/>
</dbReference>
<dbReference type="AlphaFoldDB" id="A0A2S9YXN3"/>
<dbReference type="InterPro" id="IPR015943">
    <property type="entry name" value="WD40/YVTN_repeat-like_dom_sf"/>
</dbReference>
<proteinExistence type="predicted"/>
<accession>A0A2S9YXN3</accession>
<evidence type="ECO:0000313" key="2">
    <source>
        <dbReference type="Proteomes" id="UP000238823"/>
    </source>
</evidence>
<dbReference type="SUPFAM" id="SSF50952">
    <property type="entry name" value="Soluble quinoprotein glucose dehydrogenase"/>
    <property type="match status" value="1"/>
</dbReference>
<organism evidence="1 2">
    <name type="scientific">Enhygromyxa salina</name>
    <dbReference type="NCBI Taxonomy" id="215803"/>
    <lineage>
        <taxon>Bacteria</taxon>
        <taxon>Pseudomonadati</taxon>
        <taxon>Myxococcota</taxon>
        <taxon>Polyangia</taxon>
        <taxon>Nannocystales</taxon>
        <taxon>Nannocystaceae</taxon>
        <taxon>Enhygromyxa</taxon>
    </lineage>
</organism>
<protein>
    <recommendedName>
        <fullName evidence="3">Carboxypeptidase regulatory-like domain-containing protein</fullName>
    </recommendedName>
</protein>
<evidence type="ECO:0008006" key="3">
    <source>
        <dbReference type="Google" id="ProtNLM"/>
    </source>
</evidence>
<dbReference type="OrthoDB" id="5498842at2"/>
<name>A0A2S9YXN3_9BACT</name>
<gene>
    <name evidence="1" type="ORF">ENSA7_05740</name>
</gene>
<comment type="caution">
    <text evidence="1">The sequence shown here is derived from an EMBL/GenBank/DDBJ whole genome shotgun (WGS) entry which is preliminary data.</text>
</comment>